<name>A0A1N7RVN6_9BURK</name>
<dbReference type="CDD" id="cd06558">
    <property type="entry name" value="crotonase-like"/>
    <property type="match status" value="1"/>
</dbReference>
<dbReference type="InterPro" id="IPR018376">
    <property type="entry name" value="Enoyl-CoA_hyd/isom_CS"/>
</dbReference>
<dbReference type="RefSeq" id="WP_087733905.1">
    <property type="nucleotide sequence ID" value="NZ_CYGY02000021.1"/>
</dbReference>
<dbReference type="InterPro" id="IPR001753">
    <property type="entry name" value="Enoyl-CoA_hydra/iso"/>
</dbReference>
<dbReference type="Gene3D" id="3.90.226.10">
    <property type="entry name" value="2-enoyl-CoA Hydratase, Chain A, domain 1"/>
    <property type="match status" value="1"/>
</dbReference>
<dbReference type="Pfam" id="PF00378">
    <property type="entry name" value="ECH_1"/>
    <property type="match status" value="1"/>
</dbReference>
<dbReference type="InterPro" id="IPR014748">
    <property type="entry name" value="Enoyl-CoA_hydra_C"/>
</dbReference>
<dbReference type="EMBL" id="CYGY02000021">
    <property type="protein sequence ID" value="SIT39169.1"/>
    <property type="molecule type" value="Genomic_DNA"/>
</dbReference>
<dbReference type="PANTHER" id="PTHR43459:SF3">
    <property type="entry name" value="ENOYL-COA HYDRATASE ECHA15 (ENOYL HYDRASE) (UNSATURATED ACYL-COA HYDRATASE) (CROTONASE)-RELATED"/>
    <property type="match status" value="1"/>
</dbReference>
<organism evidence="3 4">
    <name type="scientific">Paraburkholderia piptadeniae</name>
    <dbReference type="NCBI Taxonomy" id="1701573"/>
    <lineage>
        <taxon>Bacteria</taxon>
        <taxon>Pseudomonadati</taxon>
        <taxon>Pseudomonadota</taxon>
        <taxon>Betaproteobacteria</taxon>
        <taxon>Burkholderiales</taxon>
        <taxon>Burkholderiaceae</taxon>
        <taxon>Paraburkholderia</taxon>
    </lineage>
</organism>
<gene>
    <name evidence="3" type="ORF">BN2476_210076</name>
</gene>
<evidence type="ECO:0000313" key="3">
    <source>
        <dbReference type="EMBL" id="SIT39169.1"/>
    </source>
</evidence>
<reference evidence="3" key="1">
    <citation type="submission" date="2016-12" db="EMBL/GenBank/DDBJ databases">
        <authorList>
            <person name="Moulin L."/>
        </authorList>
    </citation>
    <scope>NUCLEOTIDE SEQUENCE [LARGE SCALE GENOMIC DNA]</scope>
    <source>
        <strain evidence="3">STM 7183</strain>
    </source>
</reference>
<keyword evidence="4" id="KW-1185">Reference proteome</keyword>
<proteinExistence type="inferred from homology"/>
<accession>A0A1N7RVN6</accession>
<evidence type="ECO:0000256" key="1">
    <source>
        <dbReference type="ARBA" id="ARBA00005254"/>
    </source>
</evidence>
<protein>
    <submittedName>
        <fullName evidence="3">Enoyl-CoA hydratase/isomerase</fullName>
    </submittedName>
</protein>
<dbReference type="PROSITE" id="PS00166">
    <property type="entry name" value="ENOYL_COA_HYDRATASE"/>
    <property type="match status" value="1"/>
</dbReference>
<dbReference type="OrthoDB" id="9777711at2"/>
<comment type="caution">
    <text evidence="3">The sequence shown here is derived from an EMBL/GenBank/DDBJ whole genome shotgun (WGS) entry which is preliminary data.</text>
</comment>
<comment type="similarity">
    <text evidence="1 2">Belongs to the enoyl-CoA hydratase/isomerase family.</text>
</comment>
<dbReference type="GO" id="GO:0016853">
    <property type="term" value="F:isomerase activity"/>
    <property type="evidence" value="ECO:0007669"/>
    <property type="project" value="UniProtKB-KW"/>
</dbReference>
<dbReference type="SUPFAM" id="SSF52096">
    <property type="entry name" value="ClpP/crotonase"/>
    <property type="match status" value="1"/>
</dbReference>
<dbReference type="InterPro" id="IPR029045">
    <property type="entry name" value="ClpP/crotonase-like_dom_sf"/>
</dbReference>
<dbReference type="NCBIfam" id="NF005595">
    <property type="entry name" value="PRK07327.1"/>
    <property type="match status" value="1"/>
</dbReference>
<dbReference type="Gene3D" id="1.10.12.10">
    <property type="entry name" value="Lyase 2-enoyl-coa Hydratase, Chain A, domain 2"/>
    <property type="match status" value="1"/>
</dbReference>
<sequence>MDYSDYRHLRFEHKPNGVLLITIDRPPRNAANGVLHHELAEVWQTVRNDPAVRVPVITGAGAAFSVGGDLAEGIDKLGRIERHIETGEEALRIVYNMVHLDKPVVSAINGAAAGAGLAVALSADISIVSETAKLCDAHMNIGVASGDHATMLWPLYCGLPKSKLYLLTADVLTGKEAERIGLVSMCKPADEVIESALQIADSLGRKPQRALRWTKRCLNHWVRQAAPIFDLSVAYESLNFMEPDAREGLSAFLDKRPPVFPSTGS</sequence>
<dbReference type="PANTHER" id="PTHR43459">
    <property type="entry name" value="ENOYL-COA HYDRATASE"/>
    <property type="match status" value="1"/>
</dbReference>
<evidence type="ECO:0000256" key="2">
    <source>
        <dbReference type="RuleBase" id="RU003707"/>
    </source>
</evidence>
<evidence type="ECO:0000313" key="4">
    <source>
        <dbReference type="Proteomes" id="UP000195569"/>
    </source>
</evidence>
<dbReference type="Proteomes" id="UP000195569">
    <property type="component" value="Unassembled WGS sequence"/>
</dbReference>
<dbReference type="AlphaFoldDB" id="A0A1N7RVN6"/>